<dbReference type="NCBIfam" id="TIGR01943">
    <property type="entry name" value="rnfA"/>
    <property type="match status" value="1"/>
</dbReference>
<comment type="subcellular location">
    <subcellularLocation>
        <location evidence="8">Cell inner membrane</location>
        <topology evidence="8">Multi-pass membrane protein</topology>
    </subcellularLocation>
    <subcellularLocation>
        <location evidence="1">Endomembrane system</location>
        <topology evidence="1">Multi-pass membrane protein</topology>
    </subcellularLocation>
</comment>
<evidence type="ECO:0000313" key="9">
    <source>
        <dbReference type="EMBL" id="ACV67829.1"/>
    </source>
</evidence>
<keyword evidence="8" id="KW-1003">Cell membrane</keyword>
<dbReference type="GO" id="GO:0012505">
    <property type="term" value="C:endomembrane system"/>
    <property type="evidence" value="ECO:0007669"/>
    <property type="project" value="UniProtKB-SubCell"/>
</dbReference>
<dbReference type="eggNOG" id="COG4657">
    <property type="taxonomic scope" value="Bacteria"/>
</dbReference>
<evidence type="ECO:0000256" key="5">
    <source>
        <dbReference type="ARBA" id="ARBA00022982"/>
    </source>
</evidence>
<comment type="subunit">
    <text evidence="8">The complex is composed of six subunits: RnfA, RnfB, RnfC, RnfD, RnfE and RnfG.</text>
</comment>
<evidence type="ECO:0000256" key="3">
    <source>
        <dbReference type="ARBA" id="ARBA00022692"/>
    </source>
</evidence>
<feature type="transmembrane region" description="Helical" evidence="8">
    <location>
        <begin position="6"/>
        <end position="31"/>
    </location>
</feature>
<dbReference type="Proteomes" id="UP000001052">
    <property type="component" value="Chromosome"/>
</dbReference>
<dbReference type="EMBL" id="CP001734">
    <property type="protein sequence ID" value="ACV67829.1"/>
    <property type="molecule type" value="Genomic_DNA"/>
</dbReference>
<dbReference type="GO" id="GO:0022900">
    <property type="term" value="P:electron transport chain"/>
    <property type="evidence" value="ECO:0007669"/>
    <property type="project" value="UniProtKB-UniRule"/>
</dbReference>
<dbReference type="HOGENOM" id="CLU_095255_1_0_7"/>
<proteinExistence type="inferred from homology"/>
<reference evidence="10" key="1">
    <citation type="submission" date="2009-09" db="EMBL/GenBank/DDBJ databases">
        <title>The complete chromosome of Desulfohalobium retbaense DSM 5692.</title>
        <authorList>
            <consortium name="US DOE Joint Genome Institute (JGI-PGF)"/>
            <person name="Lucas S."/>
            <person name="Copeland A."/>
            <person name="Lapidus A."/>
            <person name="Glavina del Rio T."/>
            <person name="Dalin E."/>
            <person name="Tice H."/>
            <person name="Bruce D."/>
            <person name="Goodwin L."/>
            <person name="Pitluck S."/>
            <person name="Kyrpides N."/>
            <person name="Mavromatis K."/>
            <person name="Ivanova N."/>
            <person name="Mikhailova N."/>
            <person name="Munk A.C."/>
            <person name="Brettin T."/>
            <person name="Detter J.C."/>
            <person name="Han C."/>
            <person name="Tapia R."/>
            <person name="Larimer F."/>
            <person name="Land M."/>
            <person name="Hauser L."/>
            <person name="Markowitz V."/>
            <person name="Cheng J.-F."/>
            <person name="Hugenholtz P."/>
            <person name="Woyke T."/>
            <person name="Wu D."/>
            <person name="Spring S."/>
            <person name="Klenk H.-P."/>
            <person name="Eisen J.A."/>
        </authorList>
    </citation>
    <scope>NUCLEOTIDE SEQUENCE [LARGE SCALE GENOMIC DNA]</scope>
    <source>
        <strain evidence="10">DSM 5692</strain>
    </source>
</reference>
<evidence type="ECO:0000256" key="8">
    <source>
        <dbReference type="HAMAP-Rule" id="MF_00459"/>
    </source>
</evidence>
<dbReference type="AlphaFoldDB" id="C8WYR3"/>
<dbReference type="PIRSF" id="PIRSF006102">
    <property type="entry name" value="NQR_DE"/>
    <property type="match status" value="1"/>
</dbReference>
<evidence type="ECO:0000256" key="2">
    <source>
        <dbReference type="ARBA" id="ARBA00022448"/>
    </source>
</evidence>
<keyword evidence="5 8" id="KW-0249">Electron transport</keyword>
<evidence type="ECO:0000256" key="6">
    <source>
        <dbReference type="ARBA" id="ARBA00022989"/>
    </source>
</evidence>
<dbReference type="NCBIfam" id="NF003481">
    <property type="entry name" value="PRK05151.1"/>
    <property type="match status" value="1"/>
</dbReference>
<feature type="transmembrane region" description="Helical" evidence="8">
    <location>
        <begin position="43"/>
        <end position="64"/>
    </location>
</feature>
<evidence type="ECO:0000313" key="10">
    <source>
        <dbReference type="Proteomes" id="UP000001052"/>
    </source>
</evidence>
<keyword evidence="6 8" id="KW-1133">Transmembrane helix</keyword>
<dbReference type="Pfam" id="PF02508">
    <property type="entry name" value="Rnf-Nqr"/>
    <property type="match status" value="1"/>
</dbReference>
<dbReference type="InterPro" id="IPR050133">
    <property type="entry name" value="NqrDE/RnfAE_oxidrdctase"/>
</dbReference>
<reference evidence="9 10" key="2">
    <citation type="journal article" date="2010" name="Stand. Genomic Sci.">
        <title>Complete genome sequence of Desulfohalobium retbaense type strain (HR(100)).</title>
        <authorList>
            <person name="Spring S."/>
            <person name="Nolan M."/>
            <person name="Lapidus A."/>
            <person name="Glavina Del Rio T."/>
            <person name="Copeland A."/>
            <person name="Tice H."/>
            <person name="Cheng J.F."/>
            <person name="Lucas S."/>
            <person name="Land M."/>
            <person name="Chen F."/>
            <person name="Bruce D."/>
            <person name="Goodwin L."/>
            <person name="Pitluck S."/>
            <person name="Ivanova N."/>
            <person name="Mavromatis K."/>
            <person name="Mikhailova N."/>
            <person name="Pati A."/>
            <person name="Chen A."/>
            <person name="Palaniappan K."/>
            <person name="Hauser L."/>
            <person name="Chang Y.J."/>
            <person name="Jeffries C.D."/>
            <person name="Munk C."/>
            <person name="Kiss H."/>
            <person name="Chain P."/>
            <person name="Han C."/>
            <person name="Brettin T."/>
            <person name="Detter J.C."/>
            <person name="Schuler E."/>
            <person name="Goker M."/>
            <person name="Rohde M."/>
            <person name="Bristow J."/>
            <person name="Eisen J.A."/>
            <person name="Markowitz V."/>
            <person name="Hugenholtz P."/>
            <person name="Kyrpides N.C."/>
            <person name="Klenk H.P."/>
        </authorList>
    </citation>
    <scope>NUCLEOTIDE SEQUENCE [LARGE SCALE GENOMIC DNA]</scope>
    <source>
        <strain evidence="9 10">DSM 5692</strain>
    </source>
</reference>
<sequence>MQEYLLMIVSAVFINNIILLQFLGLCPFVGVSNKMDSAIGMSAAAMFVNVLASSICWIIQKYVLVPLDLVYLQTLAFIVVIATLVQLVEIVLQKIAPPLYRSLGIYLPLITTNCMIFGVAVLNIREEHTFMQAVVYAFSTALGFSLVLIFMAGLRERFTISRIPQAMQGFPIALVTACMMGLAFFGLIGLA</sequence>
<evidence type="ECO:0000256" key="7">
    <source>
        <dbReference type="ARBA" id="ARBA00023136"/>
    </source>
</evidence>
<dbReference type="InterPro" id="IPR003667">
    <property type="entry name" value="NqrDE/RnfAE"/>
</dbReference>
<organism evidence="9 10">
    <name type="scientific">Desulfohalobium retbaense (strain ATCC 49708 / DSM 5692 / JCM 16813 / HR100)</name>
    <dbReference type="NCBI Taxonomy" id="485915"/>
    <lineage>
        <taxon>Bacteria</taxon>
        <taxon>Pseudomonadati</taxon>
        <taxon>Thermodesulfobacteriota</taxon>
        <taxon>Desulfovibrionia</taxon>
        <taxon>Desulfovibrionales</taxon>
        <taxon>Desulfohalobiaceae</taxon>
        <taxon>Desulfohalobium</taxon>
    </lineage>
</organism>
<dbReference type="STRING" id="485915.Dret_0532"/>
<dbReference type="EC" id="7.-.-.-" evidence="8"/>
<feature type="transmembrane region" description="Helical" evidence="8">
    <location>
        <begin position="70"/>
        <end position="92"/>
    </location>
</feature>
<feature type="transmembrane region" description="Helical" evidence="8">
    <location>
        <begin position="166"/>
        <end position="188"/>
    </location>
</feature>
<gene>
    <name evidence="8" type="primary">rnfA</name>
    <name evidence="9" type="ordered locus">Dret_0532</name>
</gene>
<dbReference type="PANTHER" id="PTHR30335">
    <property type="entry name" value="INTEGRAL MEMBRANE PROTEIN OF SOXR-REDUCING COMPLEX"/>
    <property type="match status" value="1"/>
</dbReference>
<dbReference type="OrthoDB" id="9803631at2"/>
<feature type="transmembrane region" description="Helical" evidence="8">
    <location>
        <begin position="130"/>
        <end position="154"/>
    </location>
</feature>
<keyword evidence="10" id="KW-1185">Reference proteome</keyword>
<name>C8WYR3_DESRD</name>
<keyword evidence="4 8" id="KW-1278">Translocase</keyword>
<comment type="function">
    <text evidence="8">Part of a membrane-bound complex that couples electron transfer with translocation of ions across the membrane.</text>
</comment>
<dbReference type="KEGG" id="drt:Dret_0532"/>
<dbReference type="PANTHER" id="PTHR30335:SF0">
    <property type="entry name" value="ION-TRANSLOCATING OXIDOREDUCTASE COMPLEX SUBUNIT A"/>
    <property type="match status" value="1"/>
</dbReference>
<accession>C8WYR3</accession>
<dbReference type="InterPro" id="IPR011293">
    <property type="entry name" value="Ion_transpt_RnfA/RsxA"/>
</dbReference>
<feature type="transmembrane region" description="Helical" evidence="8">
    <location>
        <begin position="104"/>
        <end position="124"/>
    </location>
</feature>
<dbReference type="RefSeq" id="WP_015750987.1">
    <property type="nucleotide sequence ID" value="NC_013223.1"/>
</dbReference>
<evidence type="ECO:0000256" key="1">
    <source>
        <dbReference type="ARBA" id="ARBA00004127"/>
    </source>
</evidence>
<dbReference type="GO" id="GO:0005886">
    <property type="term" value="C:plasma membrane"/>
    <property type="evidence" value="ECO:0007669"/>
    <property type="project" value="UniProtKB-SubCell"/>
</dbReference>
<keyword evidence="3 8" id="KW-0812">Transmembrane</keyword>
<keyword evidence="7 8" id="KW-0472">Membrane</keyword>
<dbReference type="HAMAP" id="MF_00459">
    <property type="entry name" value="RsxA_RnfA"/>
    <property type="match status" value="1"/>
</dbReference>
<keyword evidence="8" id="KW-0997">Cell inner membrane</keyword>
<comment type="similarity">
    <text evidence="8">Belongs to the NqrDE/RnfAE family.</text>
</comment>
<protein>
    <recommendedName>
        <fullName evidence="8">Ion-translocating oxidoreductase complex subunit A</fullName>
        <ecNumber evidence="8">7.-.-.-</ecNumber>
    </recommendedName>
    <alternativeName>
        <fullName evidence="8">Rnf electron transport complex subunit A</fullName>
    </alternativeName>
</protein>
<keyword evidence="2 8" id="KW-0813">Transport</keyword>
<evidence type="ECO:0000256" key="4">
    <source>
        <dbReference type="ARBA" id="ARBA00022967"/>
    </source>
</evidence>